<keyword evidence="2" id="KW-1185">Reference proteome</keyword>
<accession>A0AAE3KZC0</accession>
<protein>
    <recommendedName>
        <fullName evidence="3">Lipoprotein</fullName>
    </recommendedName>
</protein>
<dbReference type="PROSITE" id="PS51257">
    <property type="entry name" value="PROKAR_LIPOPROTEIN"/>
    <property type="match status" value="1"/>
</dbReference>
<dbReference type="AlphaFoldDB" id="A0AAE3KZC0"/>
<comment type="caution">
    <text evidence="1">The sequence shown here is derived from an EMBL/GenBank/DDBJ whole genome shotgun (WGS) entry which is preliminary data.</text>
</comment>
<reference evidence="1" key="1">
    <citation type="submission" date="2022-07" db="EMBL/GenBank/DDBJ databases">
        <title>Enhanced cultured diversity of the mouse gut microbiota enables custom-made synthetic communities.</title>
        <authorList>
            <person name="Afrizal A."/>
        </authorList>
    </citation>
    <scope>NUCLEOTIDE SEQUENCE</scope>
    <source>
        <strain evidence="1">DSM 28593</strain>
    </source>
</reference>
<dbReference type="RefSeq" id="WP_257530824.1">
    <property type="nucleotide sequence ID" value="NZ_JANKAS010000006.1"/>
</dbReference>
<dbReference type="EMBL" id="JANKAS010000006">
    <property type="protein sequence ID" value="MCR1898965.1"/>
    <property type="molecule type" value="Genomic_DNA"/>
</dbReference>
<dbReference type="Proteomes" id="UP001205748">
    <property type="component" value="Unassembled WGS sequence"/>
</dbReference>
<organism evidence="1 2">
    <name type="scientific">Irregularibacter muris</name>
    <dbReference type="NCBI Taxonomy" id="1796619"/>
    <lineage>
        <taxon>Bacteria</taxon>
        <taxon>Bacillati</taxon>
        <taxon>Bacillota</taxon>
        <taxon>Clostridia</taxon>
        <taxon>Eubacteriales</taxon>
        <taxon>Eubacteriaceae</taxon>
        <taxon>Irregularibacter</taxon>
    </lineage>
</organism>
<gene>
    <name evidence="1" type="ORF">NSA47_08205</name>
</gene>
<evidence type="ECO:0008006" key="3">
    <source>
        <dbReference type="Google" id="ProtNLM"/>
    </source>
</evidence>
<proteinExistence type="predicted"/>
<sequence>MRKLRKKILVISALFIVLLLTGCNNEVAYSENFEGIPIYPGMQLLEMLDSEEMVSEKYIDFDFKGNLDKVKTYFHKNINQEIWEIVEAKEVVHNSTIDKQYNYQLENDNEKASVMFIKGKDKTLIIDLIKGK</sequence>
<name>A0AAE3KZC0_9FIRM</name>
<evidence type="ECO:0000313" key="2">
    <source>
        <dbReference type="Proteomes" id="UP001205748"/>
    </source>
</evidence>
<evidence type="ECO:0000313" key="1">
    <source>
        <dbReference type="EMBL" id="MCR1898965.1"/>
    </source>
</evidence>